<accession>A0A4S2H5U1</accession>
<dbReference type="SMART" id="SM00460">
    <property type="entry name" value="TGc"/>
    <property type="match status" value="1"/>
</dbReference>
<sequence>MFQVRHLTRYRYHKPVRFGQHRGMFRPIDAPDLRLISMRFETRPEAVVHWVHDVFSNAVTLFDFEGESDVLEVECTFEVVRSHVEEPVFPIDEHARLYPFEYRPEQQVDLAPSIMSHYSDPDGTVQAFARRFTQAGSGETWKILETMNQAIHEEFDYQRREEPGVRTPADTIARRSGSCRDYAVLMCELARRLGFAARFVTGYLYDPSLDAAVNGERDGKQGSGATHAWVTIFLPGAGWIEFDPTNGNVASGSLIKTGVARTAGQAVPLAGSFEGMTSDAAGMEVSVEVTTLAPTLTSEE</sequence>
<comment type="caution">
    <text evidence="2">The sequence shown here is derived from an EMBL/GenBank/DDBJ whole genome shotgun (WGS) entry which is preliminary data.</text>
</comment>
<dbReference type="SUPFAM" id="SSF54001">
    <property type="entry name" value="Cysteine proteinases"/>
    <property type="match status" value="1"/>
</dbReference>
<name>A0A4S2H5U1_9PROT</name>
<dbReference type="OrthoDB" id="9804023at2"/>
<proteinExistence type="predicted"/>
<gene>
    <name evidence="2" type="ORF">E5163_04770</name>
</gene>
<feature type="domain" description="Transglutaminase-like" evidence="1">
    <location>
        <begin position="171"/>
        <end position="246"/>
    </location>
</feature>
<dbReference type="AlphaFoldDB" id="A0A4S2H5U1"/>
<evidence type="ECO:0000259" key="1">
    <source>
        <dbReference type="SMART" id="SM00460"/>
    </source>
</evidence>
<dbReference type="PANTHER" id="PTHR33490">
    <property type="entry name" value="BLR5614 PROTEIN-RELATED"/>
    <property type="match status" value="1"/>
</dbReference>
<dbReference type="Gene3D" id="3.10.620.30">
    <property type="match status" value="1"/>
</dbReference>
<keyword evidence="3" id="KW-1185">Reference proteome</keyword>
<dbReference type="Proteomes" id="UP000308054">
    <property type="component" value="Unassembled WGS sequence"/>
</dbReference>
<reference evidence="2 3" key="1">
    <citation type="journal article" date="2017" name="Int. J. Syst. Evol. Microbiol.">
        <title>Marinicauda algicola sp. nov., isolated from a marine red alga Rhodosorus marinus.</title>
        <authorList>
            <person name="Jeong S.E."/>
            <person name="Jeon S.H."/>
            <person name="Chun B.H."/>
            <person name="Kim D.W."/>
            <person name="Jeon C.O."/>
        </authorList>
    </citation>
    <scope>NUCLEOTIDE SEQUENCE [LARGE SCALE GENOMIC DNA]</scope>
    <source>
        <strain evidence="2 3">JCM 31718</strain>
    </source>
</reference>
<dbReference type="Pfam" id="PF01841">
    <property type="entry name" value="Transglut_core"/>
    <property type="match status" value="1"/>
</dbReference>
<evidence type="ECO:0000313" key="3">
    <source>
        <dbReference type="Proteomes" id="UP000308054"/>
    </source>
</evidence>
<dbReference type="Pfam" id="PF08379">
    <property type="entry name" value="Bact_transglu_N"/>
    <property type="match status" value="1"/>
</dbReference>
<dbReference type="PANTHER" id="PTHR33490:SF1">
    <property type="entry name" value="SLL1233 PROTEIN"/>
    <property type="match status" value="1"/>
</dbReference>
<dbReference type="InterPro" id="IPR038765">
    <property type="entry name" value="Papain-like_cys_pep_sf"/>
</dbReference>
<protein>
    <submittedName>
        <fullName evidence="2">Transglutaminase family protein</fullName>
    </submittedName>
</protein>
<dbReference type="InterPro" id="IPR002931">
    <property type="entry name" value="Transglutaminase-like"/>
</dbReference>
<dbReference type="EMBL" id="SRXW01000001">
    <property type="protein sequence ID" value="TGY90778.1"/>
    <property type="molecule type" value="Genomic_DNA"/>
</dbReference>
<organism evidence="2 3">
    <name type="scientific">Marinicauda algicola</name>
    <dbReference type="NCBI Taxonomy" id="2029849"/>
    <lineage>
        <taxon>Bacteria</taxon>
        <taxon>Pseudomonadati</taxon>
        <taxon>Pseudomonadota</taxon>
        <taxon>Alphaproteobacteria</taxon>
        <taxon>Maricaulales</taxon>
        <taxon>Maricaulaceae</taxon>
        <taxon>Marinicauda</taxon>
    </lineage>
</organism>
<dbReference type="InterPro" id="IPR013589">
    <property type="entry name" value="Bac_transglu_N"/>
</dbReference>
<evidence type="ECO:0000313" key="2">
    <source>
        <dbReference type="EMBL" id="TGY90778.1"/>
    </source>
</evidence>